<sequence length="91" mass="10416">MEETFEAIEEDDFGTPNNMEGLVAPSSGMSFETIEEAQKYYKEYGRQNSFWIRTRISSKARNRSAEVSNTLFVCPKEGKHVAWTKKDGVVE</sequence>
<accession>A0ACB7X9C2</accession>
<organism evidence="1 2">
    <name type="scientific">Vaccinium darrowii</name>
    <dbReference type="NCBI Taxonomy" id="229202"/>
    <lineage>
        <taxon>Eukaryota</taxon>
        <taxon>Viridiplantae</taxon>
        <taxon>Streptophyta</taxon>
        <taxon>Embryophyta</taxon>
        <taxon>Tracheophyta</taxon>
        <taxon>Spermatophyta</taxon>
        <taxon>Magnoliopsida</taxon>
        <taxon>eudicotyledons</taxon>
        <taxon>Gunneridae</taxon>
        <taxon>Pentapetalae</taxon>
        <taxon>asterids</taxon>
        <taxon>Ericales</taxon>
        <taxon>Ericaceae</taxon>
        <taxon>Vaccinioideae</taxon>
        <taxon>Vaccinieae</taxon>
        <taxon>Vaccinium</taxon>
    </lineage>
</organism>
<gene>
    <name evidence="1" type="ORF">Vadar_010956</name>
</gene>
<comment type="caution">
    <text evidence="1">The sequence shown here is derived from an EMBL/GenBank/DDBJ whole genome shotgun (WGS) entry which is preliminary data.</text>
</comment>
<evidence type="ECO:0000313" key="1">
    <source>
        <dbReference type="EMBL" id="KAH7837204.1"/>
    </source>
</evidence>
<protein>
    <submittedName>
        <fullName evidence="1">Uncharacterized protein</fullName>
    </submittedName>
</protein>
<dbReference type="Proteomes" id="UP000828048">
    <property type="component" value="Chromosome 6"/>
</dbReference>
<reference evidence="1 2" key="1">
    <citation type="journal article" date="2021" name="Hortic Res">
        <title>High-quality reference genome and annotation aids understanding of berry development for evergreen blueberry (Vaccinium darrowii).</title>
        <authorList>
            <person name="Yu J."/>
            <person name="Hulse-Kemp A.M."/>
            <person name="Babiker E."/>
            <person name="Staton M."/>
        </authorList>
    </citation>
    <scope>NUCLEOTIDE SEQUENCE [LARGE SCALE GENOMIC DNA]</scope>
    <source>
        <strain evidence="2">cv. NJ 8807/NJ 8810</strain>
        <tissue evidence="1">Young leaf</tissue>
    </source>
</reference>
<proteinExistence type="predicted"/>
<evidence type="ECO:0000313" key="2">
    <source>
        <dbReference type="Proteomes" id="UP000828048"/>
    </source>
</evidence>
<name>A0ACB7X9C2_9ERIC</name>
<keyword evidence="2" id="KW-1185">Reference proteome</keyword>
<dbReference type="EMBL" id="CM037156">
    <property type="protein sequence ID" value="KAH7837204.1"/>
    <property type="molecule type" value="Genomic_DNA"/>
</dbReference>